<dbReference type="Gene3D" id="1.20.1070.10">
    <property type="entry name" value="Rhodopsin 7-helix transmembrane proteins"/>
    <property type="match status" value="1"/>
</dbReference>
<evidence type="ECO:0000313" key="3">
    <source>
        <dbReference type="Proteomes" id="UP000320333"/>
    </source>
</evidence>
<keyword evidence="1" id="KW-0812">Transmembrane</keyword>
<dbReference type="Proteomes" id="UP000320333">
    <property type="component" value="Unassembled WGS sequence"/>
</dbReference>
<dbReference type="STRING" id="246404.A0A507D584"/>
<keyword evidence="1" id="KW-1133">Transmembrane helix</keyword>
<proteinExistence type="predicted"/>
<accession>A0A507D584</accession>
<protein>
    <submittedName>
        <fullName evidence="2">Uncharacterized protein</fullName>
    </submittedName>
</protein>
<feature type="transmembrane region" description="Helical" evidence="1">
    <location>
        <begin position="78"/>
        <end position="97"/>
    </location>
</feature>
<gene>
    <name evidence="2" type="ORF">CcCBS67573_g10306</name>
</gene>
<feature type="transmembrane region" description="Helical" evidence="1">
    <location>
        <begin position="142"/>
        <end position="159"/>
    </location>
</feature>
<organism evidence="2 3">
    <name type="scientific">Chytriomyces confervae</name>
    <dbReference type="NCBI Taxonomy" id="246404"/>
    <lineage>
        <taxon>Eukaryota</taxon>
        <taxon>Fungi</taxon>
        <taxon>Fungi incertae sedis</taxon>
        <taxon>Chytridiomycota</taxon>
        <taxon>Chytridiomycota incertae sedis</taxon>
        <taxon>Chytridiomycetes</taxon>
        <taxon>Chytridiales</taxon>
        <taxon>Chytriomycetaceae</taxon>
        <taxon>Chytriomyces</taxon>
    </lineage>
</organism>
<keyword evidence="1" id="KW-0472">Membrane</keyword>
<evidence type="ECO:0000256" key="1">
    <source>
        <dbReference type="SAM" id="Phobius"/>
    </source>
</evidence>
<feature type="transmembrane region" description="Helical" evidence="1">
    <location>
        <begin position="109"/>
        <end position="130"/>
    </location>
</feature>
<dbReference type="AlphaFoldDB" id="A0A507D584"/>
<name>A0A507D584_9FUNG</name>
<comment type="caution">
    <text evidence="2">The sequence shown here is derived from an EMBL/GenBank/DDBJ whole genome shotgun (WGS) entry which is preliminary data.</text>
</comment>
<dbReference type="OrthoDB" id="2172295at2759"/>
<reference evidence="2 3" key="1">
    <citation type="journal article" date="2019" name="Sci. Rep.">
        <title>Comparative genomics of chytrid fungi reveal insights into the obligate biotrophic and pathogenic lifestyle of Synchytrium endobioticum.</title>
        <authorList>
            <person name="van de Vossenberg B.T.L.H."/>
            <person name="Warris S."/>
            <person name="Nguyen H.D.T."/>
            <person name="van Gent-Pelzer M.P.E."/>
            <person name="Joly D.L."/>
            <person name="van de Geest H.C."/>
            <person name="Bonants P.J.M."/>
            <person name="Smith D.S."/>
            <person name="Levesque C.A."/>
            <person name="van der Lee T.A.J."/>
        </authorList>
    </citation>
    <scope>NUCLEOTIDE SEQUENCE [LARGE SCALE GENOMIC DNA]</scope>
    <source>
        <strain evidence="2 3">CBS 675.73</strain>
    </source>
</reference>
<dbReference type="EMBL" id="QEAP01001354">
    <property type="protein sequence ID" value="TPX46633.1"/>
    <property type="molecule type" value="Genomic_DNA"/>
</dbReference>
<evidence type="ECO:0000313" key="2">
    <source>
        <dbReference type="EMBL" id="TPX46633.1"/>
    </source>
</evidence>
<sequence>MADLRRGRCDKCDCDVYQVQSGSKRCRGCEHGAVFHSEIALKDSKESKGGRLNVAQKVLEAKQDKDYSAVVQYSVRSLILWIAITLLGVFMIHKGYQQPQFDRGYAQDAYVYTACGFFISFVYANVATMNAQNNEKRQLGRVLRNINFIAMMTFVIQAMDLSPSFLDHAGNPFDVGRILDWVSNCPTL</sequence>
<keyword evidence="3" id="KW-1185">Reference proteome</keyword>